<protein>
    <submittedName>
        <fullName evidence="1">Uncharacterized protein</fullName>
    </submittedName>
</protein>
<dbReference type="EMBL" id="JH816162">
    <property type="protein sequence ID" value="EKC28926.1"/>
    <property type="molecule type" value="Genomic_DNA"/>
</dbReference>
<dbReference type="InParanoid" id="K1R4R0"/>
<reference evidence="1" key="1">
    <citation type="journal article" date="2012" name="Nature">
        <title>The oyster genome reveals stress adaptation and complexity of shell formation.</title>
        <authorList>
            <person name="Zhang G."/>
            <person name="Fang X."/>
            <person name="Guo X."/>
            <person name="Li L."/>
            <person name="Luo R."/>
            <person name="Xu F."/>
            <person name="Yang P."/>
            <person name="Zhang L."/>
            <person name="Wang X."/>
            <person name="Qi H."/>
            <person name="Xiong Z."/>
            <person name="Que H."/>
            <person name="Xie Y."/>
            <person name="Holland P.W."/>
            <person name="Paps J."/>
            <person name="Zhu Y."/>
            <person name="Wu F."/>
            <person name="Chen Y."/>
            <person name="Wang J."/>
            <person name="Peng C."/>
            <person name="Meng J."/>
            <person name="Yang L."/>
            <person name="Liu J."/>
            <person name="Wen B."/>
            <person name="Zhang N."/>
            <person name="Huang Z."/>
            <person name="Zhu Q."/>
            <person name="Feng Y."/>
            <person name="Mount A."/>
            <person name="Hedgecock D."/>
            <person name="Xu Z."/>
            <person name="Liu Y."/>
            <person name="Domazet-Loso T."/>
            <person name="Du Y."/>
            <person name="Sun X."/>
            <person name="Zhang S."/>
            <person name="Liu B."/>
            <person name="Cheng P."/>
            <person name="Jiang X."/>
            <person name="Li J."/>
            <person name="Fan D."/>
            <person name="Wang W."/>
            <person name="Fu W."/>
            <person name="Wang T."/>
            <person name="Wang B."/>
            <person name="Zhang J."/>
            <person name="Peng Z."/>
            <person name="Li Y."/>
            <person name="Li N."/>
            <person name="Wang J."/>
            <person name="Chen M."/>
            <person name="He Y."/>
            <person name="Tan F."/>
            <person name="Song X."/>
            <person name="Zheng Q."/>
            <person name="Huang R."/>
            <person name="Yang H."/>
            <person name="Du X."/>
            <person name="Chen L."/>
            <person name="Yang M."/>
            <person name="Gaffney P.M."/>
            <person name="Wang S."/>
            <person name="Luo L."/>
            <person name="She Z."/>
            <person name="Ming Y."/>
            <person name="Huang W."/>
            <person name="Zhang S."/>
            <person name="Huang B."/>
            <person name="Zhang Y."/>
            <person name="Qu T."/>
            <person name="Ni P."/>
            <person name="Miao G."/>
            <person name="Wang J."/>
            <person name="Wang Q."/>
            <person name="Steinberg C.E."/>
            <person name="Wang H."/>
            <person name="Li N."/>
            <person name="Qian L."/>
            <person name="Zhang G."/>
            <person name="Li Y."/>
            <person name="Yang H."/>
            <person name="Liu X."/>
            <person name="Wang J."/>
            <person name="Yin Y."/>
            <person name="Wang J."/>
        </authorList>
    </citation>
    <scope>NUCLEOTIDE SEQUENCE [LARGE SCALE GENOMIC DNA]</scope>
    <source>
        <strain evidence="1">05x7-T-G4-1.051#20</strain>
    </source>
</reference>
<gene>
    <name evidence="1" type="ORF">CGI_10016429</name>
</gene>
<organism evidence="1">
    <name type="scientific">Magallana gigas</name>
    <name type="common">Pacific oyster</name>
    <name type="synonym">Crassostrea gigas</name>
    <dbReference type="NCBI Taxonomy" id="29159"/>
    <lineage>
        <taxon>Eukaryota</taxon>
        <taxon>Metazoa</taxon>
        <taxon>Spiralia</taxon>
        <taxon>Lophotrochozoa</taxon>
        <taxon>Mollusca</taxon>
        <taxon>Bivalvia</taxon>
        <taxon>Autobranchia</taxon>
        <taxon>Pteriomorphia</taxon>
        <taxon>Ostreida</taxon>
        <taxon>Ostreoidea</taxon>
        <taxon>Ostreidae</taxon>
        <taxon>Magallana</taxon>
    </lineage>
</organism>
<proteinExistence type="predicted"/>
<dbReference type="AlphaFoldDB" id="K1R4R0"/>
<evidence type="ECO:0000313" key="1">
    <source>
        <dbReference type="EMBL" id="EKC28926.1"/>
    </source>
</evidence>
<sequence>MKEQTTLRYIKAFFYQDVSNGAAVFVQTSQSSYCLTTPSTVSNWYHKVIVKKESERPRTTRSVIRQYYAFVINGILLLDEA</sequence>
<name>K1R4R0_MAGGI</name>
<accession>K1R4R0</accession>
<dbReference type="HOGENOM" id="CLU_2576145_0_0_1"/>